<dbReference type="SUPFAM" id="SSF56784">
    <property type="entry name" value="HAD-like"/>
    <property type="match status" value="1"/>
</dbReference>
<dbReference type="STRING" id="317619.GCA_000332315_01683"/>
<organism evidence="2 3">
    <name type="scientific">Prochlorothrix hollandica PCC 9006 = CALU 1027</name>
    <dbReference type="NCBI Taxonomy" id="317619"/>
    <lineage>
        <taxon>Bacteria</taxon>
        <taxon>Bacillati</taxon>
        <taxon>Cyanobacteriota</taxon>
        <taxon>Cyanophyceae</taxon>
        <taxon>Prochlorotrichales</taxon>
        <taxon>Prochlorotrichaceae</taxon>
        <taxon>Prochlorothrix</taxon>
    </lineage>
</organism>
<evidence type="ECO:0008006" key="4">
    <source>
        <dbReference type="Google" id="ProtNLM"/>
    </source>
</evidence>
<evidence type="ECO:0000256" key="1">
    <source>
        <dbReference type="SAM" id="MobiDB-lite"/>
    </source>
</evidence>
<dbReference type="Proteomes" id="UP000034681">
    <property type="component" value="Unassembled WGS sequence"/>
</dbReference>
<dbReference type="Pfam" id="PF00702">
    <property type="entry name" value="Hydrolase"/>
    <property type="match status" value="1"/>
</dbReference>
<dbReference type="RefSeq" id="WP_017712180.1">
    <property type="nucleotide sequence ID" value="NZ_KB235936.1"/>
</dbReference>
<comment type="caution">
    <text evidence="2">The sequence shown here is derived from an EMBL/GenBank/DDBJ whole genome shotgun (WGS) entry which is preliminary data.</text>
</comment>
<dbReference type="GO" id="GO:0006281">
    <property type="term" value="P:DNA repair"/>
    <property type="evidence" value="ECO:0007669"/>
    <property type="project" value="TreeGrafter"/>
</dbReference>
<dbReference type="InterPro" id="IPR023214">
    <property type="entry name" value="HAD_sf"/>
</dbReference>
<dbReference type="PANTHER" id="PTHR43434:SF21">
    <property type="entry name" value="SLL0295 PROTEIN"/>
    <property type="match status" value="1"/>
</dbReference>
<dbReference type="InterPro" id="IPR050155">
    <property type="entry name" value="HAD-like_hydrolase_sf"/>
</dbReference>
<dbReference type="InterPro" id="IPR036412">
    <property type="entry name" value="HAD-like_sf"/>
</dbReference>
<evidence type="ECO:0000313" key="2">
    <source>
        <dbReference type="EMBL" id="KKI98691.1"/>
    </source>
</evidence>
<dbReference type="EMBL" id="AJTX02000007">
    <property type="protein sequence ID" value="KKI98691.1"/>
    <property type="molecule type" value="Genomic_DNA"/>
</dbReference>
<accession>A0A0M2PWE1</accession>
<dbReference type="PANTHER" id="PTHR43434">
    <property type="entry name" value="PHOSPHOGLYCOLATE PHOSPHATASE"/>
    <property type="match status" value="1"/>
</dbReference>
<dbReference type="GO" id="GO:0005829">
    <property type="term" value="C:cytosol"/>
    <property type="evidence" value="ECO:0007669"/>
    <property type="project" value="TreeGrafter"/>
</dbReference>
<sequence length="298" mass="33829">MSHPSSSVPGPTLLALDFDGVICDGLREYFHSAWLAHGQYWEQPLGPGSDRPDADRPDADRPDLDRPDPDRQTIEARFYRLRPVIETGWEMPVLIQALLQGVEDEAILTDWAGQSAQIVAADHLDPKAMATTLDNLRDRQIQGDLDTWLGLHQFYPGVISRLQALLQQEFPWVIVTTKEGRFVHQLLGQAGLTLPRDRIFGKEVQQPKVKTLQHLAQDLAIGSTIWFVEDRLPTLVTVREQFEENPNPEPSSPQVSVQLFLADWGYNTHRDRQQVIQEPQIHPLSLGQFNQPFSQWLG</sequence>
<keyword evidence="3" id="KW-1185">Reference proteome</keyword>
<name>A0A0M2PWE1_PROHO</name>
<dbReference type="Gene3D" id="3.40.50.1000">
    <property type="entry name" value="HAD superfamily/HAD-like"/>
    <property type="match status" value="1"/>
</dbReference>
<reference evidence="2" key="1">
    <citation type="submission" date="2012-04" db="EMBL/GenBank/DDBJ databases">
        <authorList>
            <person name="Borisov I.G."/>
            <person name="Ivanikova N.V."/>
            <person name="Pinevich A.V."/>
        </authorList>
    </citation>
    <scope>NUCLEOTIDE SEQUENCE</scope>
    <source>
        <strain evidence="2">CALU 1027</strain>
    </source>
</reference>
<dbReference type="OrthoDB" id="368044at2"/>
<feature type="compositionally biased region" description="Basic and acidic residues" evidence="1">
    <location>
        <begin position="50"/>
        <end position="72"/>
    </location>
</feature>
<gene>
    <name evidence="2" type="ORF">PROH_17745</name>
</gene>
<proteinExistence type="predicted"/>
<dbReference type="AlphaFoldDB" id="A0A0M2PWE1"/>
<feature type="region of interest" description="Disordered" evidence="1">
    <location>
        <begin position="45"/>
        <end position="72"/>
    </location>
</feature>
<protein>
    <recommendedName>
        <fullName evidence="4">Haloacid dehalogenase</fullName>
    </recommendedName>
</protein>
<evidence type="ECO:0000313" key="3">
    <source>
        <dbReference type="Proteomes" id="UP000034681"/>
    </source>
</evidence>
<dbReference type="GO" id="GO:0008967">
    <property type="term" value="F:phosphoglycolate phosphatase activity"/>
    <property type="evidence" value="ECO:0007669"/>
    <property type="project" value="TreeGrafter"/>
</dbReference>
<dbReference type="eggNOG" id="COG0546">
    <property type="taxonomic scope" value="Bacteria"/>
</dbReference>
<dbReference type="CDD" id="cd01427">
    <property type="entry name" value="HAD_like"/>
    <property type="match status" value="1"/>
</dbReference>